<dbReference type="PANTHER" id="PTHR43575">
    <property type="entry name" value="PROTEIN ABCI7, CHLOROPLASTIC"/>
    <property type="match status" value="1"/>
</dbReference>
<evidence type="ECO:0000313" key="5">
    <source>
        <dbReference type="Proteomes" id="UP001575105"/>
    </source>
</evidence>
<dbReference type="RefSeq" id="WP_425346528.1">
    <property type="nucleotide sequence ID" value="NZ_JBGUBD010000010.1"/>
</dbReference>
<dbReference type="InterPro" id="IPR037284">
    <property type="entry name" value="SUF_FeS_clus_asmbl_SufBD_sf"/>
</dbReference>
<dbReference type="SUPFAM" id="SSF101960">
    <property type="entry name" value="Stabilizer of iron transporter SufD"/>
    <property type="match status" value="1"/>
</dbReference>
<dbReference type="InterPro" id="IPR045595">
    <property type="entry name" value="SufBD_N"/>
</dbReference>
<dbReference type="PANTHER" id="PTHR43575:SF1">
    <property type="entry name" value="PROTEIN ABCI7, CHLOROPLASTIC"/>
    <property type="match status" value="1"/>
</dbReference>
<comment type="similarity">
    <text evidence="1">Belongs to the iron-sulfur cluster assembly SufBD family.</text>
</comment>
<dbReference type="InterPro" id="IPR011542">
    <property type="entry name" value="SUF_FeS_clus_asmbl_SufD"/>
</dbReference>
<dbReference type="EMBL" id="JBGUBD010000010">
    <property type="protein sequence ID" value="MFA9479603.1"/>
    <property type="molecule type" value="Genomic_DNA"/>
</dbReference>
<sequence>MPTTAPTEAIAHYESLAKQRLDHGPAWLRPIREQAIARLADLGLPTRKHEEWRYTDPARLTQTNFTLPSDRATVTAEQVARFAIPDLDAHTLVFVNGRYVAELSHIGKLPEGVTVLPLNDALDKHRDRIEPHFAEEGEPSSKAFTALNAALCDDGVFVHIAENKQLDKPVLLLNIMAGTDEPTITNPRTFFLGDANAEGTIVERYVSLDDSVYFTNAVAHVEAGQGAHLSHYLIEEESPKAFQLSTLLTEQSRDSNVDSHTMLFGGELVRNNCNPRLNGEGGDCLVNGLYMPTDHQHMDNHMRVEHNAAHCDSRQFYKGVLNGHGRSVFSGRIRVEIDAQKTDAKQTNANLLLSDDADATTKPQLEIYADDVKCTHGATIGQIQDEAIFYLMARGVDRTSARAMLVYAFAAESLERMQLEPVRNMLGKMILHRLPQGDMLEHLLEY</sequence>
<evidence type="ECO:0000259" key="3">
    <source>
        <dbReference type="Pfam" id="PF19295"/>
    </source>
</evidence>
<proteinExistence type="inferred from homology"/>
<dbReference type="InterPro" id="IPR055346">
    <property type="entry name" value="Fe-S_cluster_assembly_SufBD"/>
</dbReference>
<reference evidence="4 5" key="1">
    <citation type="submission" date="2024-08" db="EMBL/GenBank/DDBJ databases">
        <title>Whole-genome sequencing of halo(alkali)philic microorganisms from hypersaline lakes.</title>
        <authorList>
            <person name="Sorokin D.Y."/>
            <person name="Merkel A.Y."/>
            <person name="Messina E."/>
            <person name="Yakimov M."/>
        </authorList>
    </citation>
    <scope>NUCLEOTIDE SEQUENCE [LARGE SCALE GENOMIC DNA]</scope>
    <source>
        <strain evidence="4 5">AB-hyl4</strain>
    </source>
</reference>
<dbReference type="Proteomes" id="UP001575105">
    <property type="component" value="Unassembled WGS sequence"/>
</dbReference>
<organism evidence="4 5">
    <name type="scientific">Natronomicrosphaera hydrolytica</name>
    <dbReference type="NCBI Taxonomy" id="3242702"/>
    <lineage>
        <taxon>Bacteria</taxon>
        <taxon>Pseudomonadati</taxon>
        <taxon>Planctomycetota</taxon>
        <taxon>Phycisphaerae</taxon>
        <taxon>Phycisphaerales</taxon>
        <taxon>Phycisphaeraceae</taxon>
        <taxon>Natronomicrosphaera</taxon>
    </lineage>
</organism>
<protein>
    <submittedName>
        <fullName evidence="4">Fe-S cluster assembly protein SufD</fullName>
    </submittedName>
</protein>
<feature type="domain" description="SUF system FeS cluster assembly SufBD core" evidence="2">
    <location>
        <begin position="181"/>
        <end position="409"/>
    </location>
</feature>
<dbReference type="NCBIfam" id="TIGR01981">
    <property type="entry name" value="sufD"/>
    <property type="match status" value="1"/>
</dbReference>
<dbReference type="Pfam" id="PF01458">
    <property type="entry name" value="SUFBD_core"/>
    <property type="match status" value="1"/>
</dbReference>
<name>A0ABV4UB82_9BACT</name>
<keyword evidence="5" id="KW-1185">Reference proteome</keyword>
<gene>
    <name evidence="4" type="primary">sufD</name>
    <name evidence="4" type="ORF">ACERK3_15040</name>
</gene>
<dbReference type="InterPro" id="IPR000825">
    <property type="entry name" value="SUF_FeS_clus_asmbl_SufBD_core"/>
</dbReference>
<comment type="caution">
    <text evidence="4">The sequence shown here is derived from an EMBL/GenBank/DDBJ whole genome shotgun (WGS) entry which is preliminary data.</text>
</comment>
<evidence type="ECO:0000313" key="4">
    <source>
        <dbReference type="EMBL" id="MFA9479603.1"/>
    </source>
</evidence>
<evidence type="ECO:0000259" key="2">
    <source>
        <dbReference type="Pfam" id="PF01458"/>
    </source>
</evidence>
<evidence type="ECO:0000256" key="1">
    <source>
        <dbReference type="ARBA" id="ARBA00043967"/>
    </source>
</evidence>
<feature type="domain" description="SUF system FeS cluster assembly SufBD N-terminal" evidence="3">
    <location>
        <begin position="11"/>
        <end position="170"/>
    </location>
</feature>
<dbReference type="Pfam" id="PF19295">
    <property type="entry name" value="SufBD_N"/>
    <property type="match status" value="1"/>
</dbReference>
<accession>A0ABV4UB82</accession>